<reference evidence="2 3" key="1">
    <citation type="submission" date="2018-01" db="EMBL/GenBank/DDBJ databases">
        <authorList>
            <person name="Clerissi C."/>
        </authorList>
    </citation>
    <scope>NUCLEOTIDE SEQUENCE [LARGE SCALE GENOMIC DNA]</scope>
    <source>
        <strain evidence="2">Cupriavidus taiwanensis STM 6021</strain>
    </source>
</reference>
<feature type="domain" description="DUF4123" evidence="1">
    <location>
        <begin position="19"/>
        <end position="139"/>
    </location>
</feature>
<organism evidence="2 3">
    <name type="scientific">Cupriavidus taiwanensis</name>
    <dbReference type="NCBI Taxonomy" id="164546"/>
    <lineage>
        <taxon>Bacteria</taxon>
        <taxon>Pseudomonadati</taxon>
        <taxon>Pseudomonadota</taxon>
        <taxon>Betaproteobacteria</taxon>
        <taxon>Burkholderiales</taxon>
        <taxon>Burkholderiaceae</taxon>
        <taxon>Cupriavidus</taxon>
    </lineage>
</organism>
<protein>
    <recommendedName>
        <fullName evidence="1">DUF4123 domain-containing protein</fullName>
    </recommendedName>
</protein>
<accession>A0A7Z7J9V1</accession>
<dbReference type="Proteomes" id="UP000257139">
    <property type="component" value="Chromosome CBM2594_a"/>
</dbReference>
<evidence type="ECO:0000313" key="2">
    <source>
        <dbReference type="EMBL" id="SPC19071.1"/>
    </source>
</evidence>
<evidence type="ECO:0000313" key="3">
    <source>
        <dbReference type="Proteomes" id="UP000257139"/>
    </source>
</evidence>
<dbReference type="Pfam" id="PF13503">
    <property type="entry name" value="DUF4123"/>
    <property type="match status" value="1"/>
</dbReference>
<dbReference type="RefSeq" id="WP_025583769.1">
    <property type="nucleotide sequence ID" value="NZ_LT976871.1"/>
</dbReference>
<sequence>MDVVDRYGQLRARLQTLNLYALVDGALYQQRRERQLEHLPGVVIALFSGTADDALAHAGPWLVDATQVSEVVLRDLISLETTAPAVTWLIAEADLTGLSQLLQLRLDVKLPDGRIALLRFWDPRVLAALFQLMAGDQRTEFFGHIYEWHFLDKGIRVWIGRQHADAQ</sequence>
<proteinExistence type="predicted"/>
<evidence type="ECO:0000259" key="1">
    <source>
        <dbReference type="Pfam" id="PF13503"/>
    </source>
</evidence>
<name>A0A7Z7J9V1_9BURK</name>
<dbReference type="AlphaFoldDB" id="A0A7Z7J9V1"/>
<gene>
    <name evidence="2" type="ORF">CBM2594_A80510</name>
</gene>
<dbReference type="EMBL" id="OGUU01000012">
    <property type="protein sequence ID" value="SPC19071.1"/>
    <property type="molecule type" value="Genomic_DNA"/>
</dbReference>
<dbReference type="InterPro" id="IPR025391">
    <property type="entry name" value="DUF4123"/>
</dbReference>
<comment type="caution">
    <text evidence="2">The sequence shown here is derived from an EMBL/GenBank/DDBJ whole genome shotgun (WGS) entry which is preliminary data.</text>
</comment>